<dbReference type="Proteomes" id="UP001150259">
    <property type="component" value="Unassembled WGS sequence"/>
</dbReference>
<dbReference type="PANTHER" id="PTHR33973">
    <property type="entry name" value="OS07G0153300 PROTEIN"/>
    <property type="match status" value="1"/>
</dbReference>
<dbReference type="Pfam" id="PF07103">
    <property type="entry name" value="DUF1365"/>
    <property type="match status" value="1"/>
</dbReference>
<comment type="caution">
    <text evidence="1">The sequence shown here is derived from an EMBL/GenBank/DDBJ whole genome shotgun (WGS) entry which is preliminary data.</text>
</comment>
<dbReference type="InterPro" id="IPR010775">
    <property type="entry name" value="DUF1365"/>
</dbReference>
<evidence type="ECO:0000313" key="2">
    <source>
        <dbReference type="Proteomes" id="UP001150259"/>
    </source>
</evidence>
<sequence>MTTTVTPPPVPSLVEGTVSHTRHTPLTHRFRHRHFQWLVDVDDLPRLPWPTSLLARFDAADHLDGGRLGGGIRGDLDRFLAARGVSLPQNSRVLMLAHARSLGHVFDPLTVYWCIAPDGELLATVLEVHNTYRGRHTYLIQVDDRGRAAVDKAFYVSPFNDVSGSYDIRLVLEERRVAVAIRLNRDGTTVLDAAVAGRPIPATTRALLSTTVRHAFMTHRVTALIRWHGVRLWMRRLPVVPRPHRLEEAVR</sequence>
<keyword evidence="2" id="KW-1185">Reference proteome</keyword>
<accession>A0ABT5GE69</accession>
<dbReference type="EMBL" id="JAPFQL010000007">
    <property type="protein sequence ID" value="MDC5696195.1"/>
    <property type="molecule type" value="Genomic_DNA"/>
</dbReference>
<evidence type="ECO:0000313" key="1">
    <source>
        <dbReference type="EMBL" id="MDC5696195.1"/>
    </source>
</evidence>
<protein>
    <submittedName>
        <fullName evidence="1">DUF1365 domain-containing protein</fullName>
    </submittedName>
</protein>
<name>A0ABT5GE69_9MICO</name>
<proteinExistence type="predicted"/>
<dbReference type="PANTHER" id="PTHR33973:SF4">
    <property type="entry name" value="OS07G0153300 PROTEIN"/>
    <property type="match status" value="1"/>
</dbReference>
<gene>
    <name evidence="1" type="ORF">OO014_02925</name>
</gene>
<dbReference type="RefSeq" id="WP_272460772.1">
    <property type="nucleotide sequence ID" value="NZ_JAPFQL010000007.1"/>
</dbReference>
<reference evidence="1 2" key="1">
    <citation type="submission" date="2022-11" db="EMBL/GenBank/DDBJ databases">
        <title>Anaerobic phenanthrene biodegradation by a DNRA strain PheN6.</title>
        <authorList>
            <person name="Zhang Z."/>
        </authorList>
    </citation>
    <scope>NUCLEOTIDE SEQUENCE [LARGE SCALE GENOMIC DNA]</scope>
    <source>
        <strain evidence="1 2">PheN6</strain>
    </source>
</reference>
<organism evidence="1 2">
    <name type="scientific">Intrasporangium calvum</name>
    <dbReference type="NCBI Taxonomy" id="53358"/>
    <lineage>
        <taxon>Bacteria</taxon>
        <taxon>Bacillati</taxon>
        <taxon>Actinomycetota</taxon>
        <taxon>Actinomycetes</taxon>
        <taxon>Micrococcales</taxon>
        <taxon>Intrasporangiaceae</taxon>
        <taxon>Intrasporangium</taxon>
    </lineage>
</organism>